<dbReference type="InterPro" id="IPR011990">
    <property type="entry name" value="TPR-like_helical_dom_sf"/>
</dbReference>
<dbReference type="GO" id="GO:0016020">
    <property type="term" value="C:membrane"/>
    <property type="evidence" value="ECO:0007669"/>
    <property type="project" value="UniProtKB-SubCell"/>
</dbReference>
<accession>A0AAU7DGC8</accession>
<name>A0AAU7DGC8_9BACT</name>
<keyword evidence="4" id="KW-0802">TPR repeat</keyword>
<evidence type="ECO:0000256" key="3">
    <source>
        <dbReference type="ARBA" id="ARBA00023136"/>
    </source>
</evidence>
<feature type="region of interest" description="Disordered" evidence="6">
    <location>
        <begin position="24"/>
        <end position="56"/>
    </location>
</feature>
<dbReference type="InterPro" id="IPR019734">
    <property type="entry name" value="TPR_rpt"/>
</dbReference>
<comment type="similarity">
    <text evidence="5">Belongs to the bacterial secretin family.</text>
</comment>
<feature type="compositionally biased region" description="Polar residues" evidence="6">
    <location>
        <begin position="41"/>
        <end position="50"/>
    </location>
</feature>
<dbReference type="AlphaFoldDB" id="A0AAU7DGC8"/>
<evidence type="ECO:0000313" key="9">
    <source>
        <dbReference type="EMBL" id="XBH16395.1"/>
    </source>
</evidence>
<dbReference type="PANTHER" id="PTHR30332">
    <property type="entry name" value="PROBABLE GENERAL SECRETION PATHWAY PROTEIN D"/>
    <property type="match status" value="1"/>
</dbReference>
<sequence>MMTVRRKFGPVLAAVLLAAVAGAQQTPTPASPSGTPPATDAQANDNSPARNITGKERRRATKLYLEASKLFQKEQYDAAIRDYEEAAKLDPENPNYAAATEVARSHAVTELIQTAAKARIRGDKTAEETALRRASELDPKNIGVAEHLREMAADAAEAQTKPLYEAGPDSLAPAPMLQPIAGTHSFHLKTDRRTAIQTVYRSYGIEASVDQSVTGPPVRFDLDDADFRQATQAVNMATDSFTVPLDAHRALVAKDTRENRQQFMRQEFETIYLGGMTTTEMTDIGNMAKQVFQAQQVVVEQSAGTLTIRATTDKLNAFNETLRQLLDGRSQVLLDIKLIQLAHNNSRNTGVQPPQQITAFNVYAEEQAILNQNQALVQQIISSGLAAPGDTLTILGILLASGQVSSSIFQNGIVLFGGGLTLSGVTPAPVAINLKLNSSESRELDAVQMRLGDGEEGTLKSGSRYPIETSQYSNLGTGGINIPGLTTAGTSGALSSLLSQLNTGAQTIPQVEYQDLGLTFKATPRVIRSGEVALTMDLKITALGGSALNGVPILNNRSYSGVVTLKEGSGVVVVSSVDKEESRALSGLPGLTEIPGLNQITDTDVQRNYASLLIIVTPRVVRSTQAAGHSPVLRIERGSTTQ</sequence>
<feature type="repeat" description="TPR" evidence="4">
    <location>
        <begin position="60"/>
        <end position="93"/>
    </location>
</feature>
<dbReference type="Gene3D" id="1.25.40.10">
    <property type="entry name" value="Tetratricopeptide repeat domain"/>
    <property type="match status" value="1"/>
</dbReference>
<gene>
    <name evidence="9" type="ORF">P8935_17700</name>
</gene>
<feature type="compositionally biased region" description="Low complexity" evidence="6">
    <location>
        <begin position="24"/>
        <end position="39"/>
    </location>
</feature>
<feature type="signal peptide" evidence="7">
    <location>
        <begin position="1"/>
        <end position="23"/>
    </location>
</feature>
<evidence type="ECO:0000256" key="7">
    <source>
        <dbReference type="SAM" id="SignalP"/>
    </source>
</evidence>
<reference evidence="9" key="1">
    <citation type="submission" date="2023-03" db="EMBL/GenBank/DDBJ databases">
        <title>Edaphobacter sp.</title>
        <authorList>
            <person name="Huber K.J."/>
            <person name="Papendorf J."/>
            <person name="Pilke C."/>
            <person name="Bunk B."/>
            <person name="Sproeer C."/>
            <person name="Pester M."/>
        </authorList>
    </citation>
    <scope>NUCLEOTIDE SEQUENCE</scope>
    <source>
        <strain evidence="9">DSM 110680</strain>
    </source>
</reference>
<dbReference type="PANTHER" id="PTHR30332:SF24">
    <property type="entry name" value="SECRETIN GSPD-RELATED"/>
    <property type="match status" value="1"/>
</dbReference>
<evidence type="ECO:0000256" key="6">
    <source>
        <dbReference type="SAM" id="MobiDB-lite"/>
    </source>
</evidence>
<evidence type="ECO:0000256" key="1">
    <source>
        <dbReference type="ARBA" id="ARBA00004370"/>
    </source>
</evidence>
<dbReference type="GO" id="GO:0015627">
    <property type="term" value="C:type II protein secretion system complex"/>
    <property type="evidence" value="ECO:0007669"/>
    <property type="project" value="TreeGrafter"/>
</dbReference>
<evidence type="ECO:0000256" key="4">
    <source>
        <dbReference type="PROSITE-ProRule" id="PRU00339"/>
    </source>
</evidence>
<dbReference type="Pfam" id="PF00263">
    <property type="entry name" value="Secretin"/>
    <property type="match status" value="1"/>
</dbReference>
<dbReference type="GO" id="GO:0009306">
    <property type="term" value="P:protein secretion"/>
    <property type="evidence" value="ECO:0007669"/>
    <property type="project" value="InterPro"/>
</dbReference>
<dbReference type="PROSITE" id="PS50005">
    <property type="entry name" value="TPR"/>
    <property type="match status" value="1"/>
</dbReference>
<dbReference type="RefSeq" id="WP_348261624.1">
    <property type="nucleotide sequence ID" value="NZ_CP121196.1"/>
</dbReference>
<dbReference type="InterPro" id="IPR050810">
    <property type="entry name" value="Bact_Secretion_Sys_Channel"/>
</dbReference>
<dbReference type="SUPFAM" id="SSF48452">
    <property type="entry name" value="TPR-like"/>
    <property type="match status" value="1"/>
</dbReference>
<evidence type="ECO:0000256" key="2">
    <source>
        <dbReference type="ARBA" id="ARBA00022729"/>
    </source>
</evidence>
<dbReference type="EMBL" id="CP121196">
    <property type="protein sequence ID" value="XBH16395.1"/>
    <property type="molecule type" value="Genomic_DNA"/>
</dbReference>
<organism evidence="9">
    <name type="scientific">Telmatobacter sp. DSM 110680</name>
    <dbReference type="NCBI Taxonomy" id="3036704"/>
    <lineage>
        <taxon>Bacteria</taxon>
        <taxon>Pseudomonadati</taxon>
        <taxon>Acidobacteriota</taxon>
        <taxon>Terriglobia</taxon>
        <taxon>Terriglobales</taxon>
        <taxon>Acidobacteriaceae</taxon>
        <taxon>Telmatobacter</taxon>
    </lineage>
</organism>
<evidence type="ECO:0000256" key="5">
    <source>
        <dbReference type="RuleBase" id="RU004003"/>
    </source>
</evidence>
<feature type="chain" id="PRO_5043324616" description="Type II/III secretion system secretin-like domain-containing protein" evidence="7">
    <location>
        <begin position="24"/>
        <end position="642"/>
    </location>
</feature>
<dbReference type="SMART" id="SM00028">
    <property type="entry name" value="TPR"/>
    <property type="match status" value="2"/>
</dbReference>
<keyword evidence="3" id="KW-0472">Membrane</keyword>
<evidence type="ECO:0000259" key="8">
    <source>
        <dbReference type="Pfam" id="PF00263"/>
    </source>
</evidence>
<protein>
    <recommendedName>
        <fullName evidence="8">Type II/III secretion system secretin-like domain-containing protein</fullName>
    </recommendedName>
</protein>
<comment type="subcellular location">
    <subcellularLocation>
        <location evidence="1">Membrane</location>
    </subcellularLocation>
</comment>
<dbReference type="InterPro" id="IPR004846">
    <property type="entry name" value="T2SS/T3SS_dom"/>
</dbReference>
<proteinExistence type="inferred from homology"/>
<keyword evidence="2 7" id="KW-0732">Signal</keyword>
<feature type="domain" description="Type II/III secretion system secretin-like" evidence="8">
    <location>
        <begin position="502"/>
        <end position="622"/>
    </location>
</feature>